<keyword evidence="7 9" id="KW-0503">Monooxygenase</keyword>
<dbReference type="Gene3D" id="2.40.100.10">
    <property type="entry name" value="Cyclophilin-like"/>
    <property type="match status" value="1"/>
</dbReference>
<keyword evidence="5 9" id="KW-0560">Oxidoreductase</keyword>
<dbReference type="PRINTS" id="PR00463">
    <property type="entry name" value="EP450I"/>
</dbReference>
<dbReference type="GO" id="GO:0006629">
    <property type="term" value="P:lipid metabolic process"/>
    <property type="evidence" value="ECO:0007669"/>
    <property type="project" value="UniProtKB-ARBA"/>
</dbReference>
<evidence type="ECO:0000313" key="12">
    <source>
        <dbReference type="Proteomes" id="UP000593562"/>
    </source>
</evidence>
<evidence type="ECO:0000256" key="8">
    <source>
        <dbReference type="PIRSR" id="PIRSR602401-1"/>
    </source>
</evidence>
<evidence type="ECO:0000256" key="4">
    <source>
        <dbReference type="ARBA" id="ARBA00022723"/>
    </source>
</evidence>
<proteinExistence type="inferred from homology"/>
<comment type="cofactor">
    <cofactor evidence="1 8">
        <name>heme</name>
        <dbReference type="ChEBI" id="CHEBI:30413"/>
    </cofactor>
</comment>
<dbReference type="EMBL" id="JAAARO010000007">
    <property type="protein sequence ID" value="KAF5745191.1"/>
    <property type="molecule type" value="Genomic_DNA"/>
</dbReference>
<dbReference type="GO" id="GO:0016705">
    <property type="term" value="F:oxidoreductase activity, acting on paired donors, with incorporation or reduction of molecular oxygen"/>
    <property type="evidence" value="ECO:0007669"/>
    <property type="project" value="InterPro"/>
</dbReference>
<gene>
    <name evidence="11" type="ORF">HS088_TW07G00773</name>
</gene>
<dbReference type="InterPro" id="IPR029000">
    <property type="entry name" value="Cyclophilin-like_dom_sf"/>
</dbReference>
<keyword evidence="6 8" id="KW-0408">Iron</keyword>
<keyword evidence="12" id="KW-1185">Reference proteome</keyword>
<evidence type="ECO:0000256" key="3">
    <source>
        <dbReference type="ARBA" id="ARBA00022617"/>
    </source>
</evidence>
<dbReference type="InterPro" id="IPR036396">
    <property type="entry name" value="Cyt_P450_sf"/>
</dbReference>
<dbReference type="AlphaFoldDB" id="A0A7J7DFU2"/>
<evidence type="ECO:0000256" key="1">
    <source>
        <dbReference type="ARBA" id="ARBA00001971"/>
    </source>
</evidence>
<dbReference type="SUPFAM" id="SSF48264">
    <property type="entry name" value="Cytochrome P450"/>
    <property type="match status" value="1"/>
</dbReference>
<evidence type="ECO:0000256" key="5">
    <source>
        <dbReference type="ARBA" id="ARBA00023002"/>
    </source>
</evidence>
<dbReference type="PANTHER" id="PTHR24296">
    <property type="entry name" value="CYTOCHROME P450"/>
    <property type="match status" value="1"/>
</dbReference>
<keyword evidence="3 8" id="KW-0349">Heme</keyword>
<dbReference type="Pfam" id="PF00160">
    <property type="entry name" value="Pro_isomerase"/>
    <property type="match status" value="1"/>
</dbReference>
<evidence type="ECO:0000259" key="10">
    <source>
        <dbReference type="PROSITE" id="PS50072"/>
    </source>
</evidence>
<dbReference type="Pfam" id="PF00067">
    <property type="entry name" value="p450"/>
    <property type="match status" value="1"/>
</dbReference>
<dbReference type="Gene3D" id="1.10.630.10">
    <property type="entry name" value="Cytochrome P450"/>
    <property type="match status" value="1"/>
</dbReference>
<dbReference type="Proteomes" id="UP000593562">
    <property type="component" value="Unassembled WGS sequence"/>
</dbReference>
<reference evidence="11 12" key="1">
    <citation type="journal article" date="2020" name="Nat. Commun.">
        <title>Genome of Tripterygium wilfordii and identification of cytochrome P450 involved in triptolide biosynthesis.</title>
        <authorList>
            <person name="Tu L."/>
            <person name="Su P."/>
            <person name="Zhang Z."/>
            <person name="Gao L."/>
            <person name="Wang J."/>
            <person name="Hu T."/>
            <person name="Zhou J."/>
            <person name="Zhang Y."/>
            <person name="Zhao Y."/>
            <person name="Liu Y."/>
            <person name="Song Y."/>
            <person name="Tong Y."/>
            <person name="Lu Y."/>
            <person name="Yang J."/>
            <person name="Xu C."/>
            <person name="Jia M."/>
            <person name="Peters R.J."/>
            <person name="Huang L."/>
            <person name="Gao W."/>
        </authorList>
    </citation>
    <scope>NUCLEOTIDE SEQUENCE [LARGE SCALE GENOMIC DNA]</scope>
    <source>
        <strain evidence="12">cv. XIE 37</strain>
        <tissue evidence="11">Leaf</tissue>
    </source>
</reference>
<dbReference type="InterPro" id="IPR017972">
    <property type="entry name" value="Cyt_P450_CS"/>
</dbReference>
<dbReference type="GO" id="GO:0004497">
    <property type="term" value="F:monooxygenase activity"/>
    <property type="evidence" value="ECO:0007669"/>
    <property type="project" value="UniProtKB-KW"/>
</dbReference>
<keyword evidence="4 8" id="KW-0479">Metal-binding</keyword>
<feature type="domain" description="PPIase cyclophilin-type" evidence="10">
    <location>
        <begin position="499"/>
        <end position="571"/>
    </location>
</feature>
<comment type="similarity">
    <text evidence="2 9">Belongs to the cytochrome P450 family.</text>
</comment>
<dbReference type="GO" id="GO:0005506">
    <property type="term" value="F:iron ion binding"/>
    <property type="evidence" value="ECO:0007669"/>
    <property type="project" value="InterPro"/>
</dbReference>
<evidence type="ECO:0000256" key="6">
    <source>
        <dbReference type="ARBA" id="ARBA00023004"/>
    </source>
</evidence>
<dbReference type="InParanoid" id="A0A7J7DFU2"/>
<name>A0A7J7DFU2_TRIWF</name>
<dbReference type="InterPro" id="IPR002130">
    <property type="entry name" value="Cyclophilin-type_PPIase_dom"/>
</dbReference>
<sequence>MLPEIIFNLHRPHERITELMEITGCTYMFRGPWFSDMRVLNTADPANVNYIMNTNFSNFPKGSEFLKIFDILGDGIFNSDSDLWKSQRRSSQALITHQRFYKFLVKTIHDKVTKGIVPVLDHVCKQGIVMDMQDFFQRFTFDATCMLVTGYDPGCLSTEFPKIEFAEAMDAAEEAIFHRHSWPETIWKAQRMLGLGQEHKLKKAWETLDRVVAEYISRKREERDQRLESKNEEEEGVDLLTSFMIEADAMASKSSADKFLRDTILNLMLAGRDTTSSGLSWFFWLLSENPKVWTKIREELKAIIPPNEGSNWRLFRTEEVNKVAYLHAALCESLRLYPPVPFQHKAPLQPDILPSGHRVDPKMKILFSLYSMGRMKSIWGEDCLEFKPERWISERGTVKHQPSYRFMAFNAGPRTCLGKEVAFTQMKVVAADIIHNYQIEVVKGHPVAPSASIILHMKHGLKRLCFLHLFSVAERRLPDTMRSTIWLLGVDIRRKNEGPSPSDKIGTQTIGDKGTAKSGKPLYFKGSTFHRIIPSCMIQGGDFTLGDGRAEESIYGEKFADGNFKLKHTRPIGKGNGCCLGSNCWCGLAVMSSALHFAGEAKKLLRIANVSDKYTICTYPADPDQIY</sequence>
<accession>A0A7J7DFU2</accession>
<dbReference type="SUPFAM" id="SSF50891">
    <property type="entry name" value="Cyclophilin-like"/>
    <property type="match status" value="1"/>
</dbReference>
<organism evidence="11 12">
    <name type="scientific">Tripterygium wilfordii</name>
    <name type="common">Thunder God vine</name>
    <dbReference type="NCBI Taxonomy" id="458696"/>
    <lineage>
        <taxon>Eukaryota</taxon>
        <taxon>Viridiplantae</taxon>
        <taxon>Streptophyta</taxon>
        <taxon>Embryophyta</taxon>
        <taxon>Tracheophyta</taxon>
        <taxon>Spermatophyta</taxon>
        <taxon>Magnoliopsida</taxon>
        <taxon>eudicotyledons</taxon>
        <taxon>Gunneridae</taxon>
        <taxon>Pentapetalae</taxon>
        <taxon>rosids</taxon>
        <taxon>fabids</taxon>
        <taxon>Celastrales</taxon>
        <taxon>Celastraceae</taxon>
        <taxon>Tripterygium</taxon>
    </lineage>
</organism>
<evidence type="ECO:0000256" key="7">
    <source>
        <dbReference type="ARBA" id="ARBA00023033"/>
    </source>
</evidence>
<dbReference type="InterPro" id="IPR002401">
    <property type="entry name" value="Cyt_P450_E_grp-I"/>
</dbReference>
<dbReference type="PROSITE" id="PS50072">
    <property type="entry name" value="CSA_PPIASE_2"/>
    <property type="match status" value="1"/>
</dbReference>
<dbReference type="GO" id="GO:0003755">
    <property type="term" value="F:peptidyl-prolyl cis-trans isomerase activity"/>
    <property type="evidence" value="ECO:0007669"/>
    <property type="project" value="InterPro"/>
</dbReference>
<evidence type="ECO:0000256" key="2">
    <source>
        <dbReference type="ARBA" id="ARBA00010617"/>
    </source>
</evidence>
<dbReference type="PRINTS" id="PR00385">
    <property type="entry name" value="P450"/>
</dbReference>
<dbReference type="CDD" id="cd11064">
    <property type="entry name" value="CYP86A"/>
    <property type="match status" value="1"/>
</dbReference>
<dbReference type="FunCoup" id="A0A7J7DFU2">
    <property type="interactions" value="153"/>
</dbReference>
<comment type="caution">
    <text evidence="11">The sequence shown here is derived from an EMBL/GenBank/DDBJ whole genome shotgun (WGS) entry which is preliminary data.</text>
</comment>
<dbReference type="GO" id="GO:0020037">
    <property type="term" value="F:heme binding"/>
    <property type="evidence" value="ECO:0007669"/>
    <property type="project" value="InterPro"/>
</dbReference>
<evidence type="ECO:0000313" key="11">
    <source>
        <dbReference type="EMBL" id="KAF5745191.1"/>
    </source>
</evidence>
<dbReference type="PROSITE" id="PS00086">
    <property type="entry name" value="CYTOCHROME_P450"/>
    <property type="match status" value="1"/>
</dbReference>
<dbReference type="InterPro" id="IPR001128">
    <property type="entry name" value="Cyt_P450"/>
</dbReference>
<feature type="binding site" description="axial binding residue" evidence="8">
    <location>
        <position position="416"/>
    </location>
    <ligand>
        <name>heme</name>
        <dbReference type="ChEBI" id="CHEBI:30413"/>
    </ligand>
    <ligandPart>
        <name>Fe</name>
        <dbReference type="ChEBI" id="CHEBI:18248"/>
    </ligandPart>
</feature>
<evidence type="ECO:0000256" key="9">
    <source>
        <dbReference type="RuleBase" id="RU000461"/>
    </source>
</evidence>
<protein>
    <recommendedName>
        <fullName evidence="10">PPIase cyclophilin-type domain-containing protein</fullName>
    </recommendedName>
</protein>